<protein>
    <submittedName>
        <fullName evidence="2">Uncharacterized protein</fullName>
    </submittedName>
</protein>
<feature type="compositionally biased region" description="Basic residues" evidence="1">
    <location>
        <begin position="68"/>
        <end position="81"/>
    </location>
</feature>
<evidence type="ECO:0000313" key="3">
    <source>
        <dbReference type="Proteomes" id="UP001627154"/>
    </source>
</evidence>
<comment type="caution">
    <text evidence="2">The sequence shown here is derived from an EMBL/GenBank/DDBJ whole genome shotgun (WGS) entry which is preliminary data.</text>
</comment>
<accession>A0ABD2WFF9</accession>
<evidence type="ECO:0000256" key="1">
    <source>
        <dbReference type="SAM" id="MobiDB-lite"/>
    </source>
</evidence>
<reference evidence="2 3" key="1">
    <citation type="journal article" date="2024" name="bioRxiv">
        <title>A reference genome for Trichogramma kaykai: A tiny desert-dwelling parasitoid wasp with competing sex-ratio distorters.</title>
        <authorList>
            <person name="Culotta J."/>
            <person name="Lindsey A.R."/>
        </authorList>
    </citation>
    <scope>NUCLEOTIDE SEQUENCE [LARGE SCALE GENOMIC DNA]</scope>
    <source>
        <strain evidence="2 3">KSX58</strain>
    </source>
</reference>
<evidence type="ECO:0000313" key="2">
    <source>
        <dbReference type="EMBL" id="KAL3391434.1"/>
    </source>
</evidence>
<feature type="region of interest" description="Disordered" evidence="1">
    <location>
        <begin position="67"/>
        <end position="94"/>
    </location>
</feature>
<sequence length="94" mass="11015">MCYRMKKNCWSTRQVRMPYNIPRPAYIIRIVQTSIYQKKKCYVRFLLQAEKKAELLASAAAAVTLPHKAAKPRDRSRKGRRWKEDFTASSAYSS</sequence>
<organism evidence="2 3">
    <name type="scientific">Trichogramma kaykai</name>
    <dbReference type="NCBI Taxonomy" id="54128"/>
    <lineage>
        <taxon>Eukaryota</taxon>
        <taxon>Metazoa</taxon>
        <taxon>Ecdysozoa</taxon>
        <taxon>Arthropoda</taxon>
        <taxon>Hexapoda</taxon>
        <taxon>Insecta</taxon>
        <taxon>Pterygota</taxon>
        <taxon>Neoptera</taxon>
        <taxon>Endopterygota</taxon>
        <taxon>Hymenoptera</taxon>
        <taxon>Apocrita</taxon>
        <taxon>Proctotrupomorpha</taxon>
        <taxon>Chalcidoidea</taxon>
        <taxon>Trichogrammatidae</taxon>
        <taxon>Trichogramma</taxon>
    </lineage>
</organism>
<dbReference type="AlphaFoldDB" id="A0ABD2WFF9"/>
<name>A0ABD2WFF9_9HYME</name>
<proteinExistence type="predicted"/>
<gene>
    <name evidence="2" type="ORF">TKK_013770</name>
</gene>
<dbReference type="Proteomes" id="UP001627154">
    <property type="component" value="Unassembled WGS sequence"/>
</dbReference>
<keyword evidence="3" id="KW-1185">Reference proteome</keyword>
<dbReference type="EMBL" id="JBJJXI010000109">
    <property type="protein sequence ID" value="KAL3391434.1"/>
    <property type="molecule type" value="Genomic_DNA"/>
</dbReference>